<organism evidence="2 3">
    <name type="scientific">Olpidium bornovanus</name>
    <dbReference type="NCBI Taxonomy" id="278681"/>
    <lineage>
        <taxon>Eukaryota</taxon>
        <taxon>Fungi</taxon>
        <taxon>Fungi incertae sedis</taxon>
        <taxon>Olpidiomycota</taxon>
        <taxon>Olpidiomycotina</taxon>
        <taxon>Olpidiomycetes</taxon>
        <taxon>Olpidiales</taxon>
        <taxon>Olpidiaceae</taxon>
        <taxon>Olpidium</taxon>
    </lineage>
</organism>
<protein>
    <submittedName>
        <fullName evidence="2">Uncharacterized protein</fullName>
    </submittedName>
</protein>
<name>A0A8H7ZYW4_9FUNG</name>
<evidence type="ECO:0000313" key="2">
    <source>
        <dbReference type="EMBL" id="KAG5461890.1"/>
    </source>
</evidence>
<dbReference type="EMBL" id="JAEFCI010002965">
    <property type="protein sequence ID" value="KAG5461890.1"/>
    <property type="molecule type" value="Genomic_DNA"/>
</dbReference>
<sequence>MSRSTNNSSQLPGTRPQPRRPPPPHRLPSAAHACVIPPNPFFFLPAPAHASRLSSLLLARQTYNRCGRTLSSTR</sequence>
<proteinExistence type="predicted"/>
<feature type="compositionally biased region" description="Polar residues" evidence="1">
    <location>
        <begin position="1"/>
        <end position="11"/>
    </location>
</feature>
<evidence type="ECO:0000256" key="1">
    <source>
        <dbReference type="SAM" id="MobiDB-lite"/>
    </source>
</evidence>
<gene>
    <name evidence="2" type="ORF">BJ554DRAFT_5852</name>
</gene>
<dbReference type="AlphaFoldDB" id="A0A8H7ZYW4"/>
<feature type="region of interest" description="Disordered" evidence="1">
    <location>
        <begin position="1"/>
        <end position="31"/>
    </location>
</feature>
<dbReference type="Proteomes" id="UP000673691">
    <property type="component" value="Unassembled WGS sequence"/>
</dbReference>
<comment type="caution">
    <text evidence="2">The sequence shown here is derived from an EMBL/GenBank/DDBJ whole genome shotgun (WGS) entry which is preliminary data.</text>
</comment>
<accession>A0A8H7ZYW4</accession>
<reference evidence="2 3" key="1">
    <citation type="journal article" name="Sci. Rep.">
        <title>Genome-scale phylogenetic analyses confirm Olpidium as the closest living zoosporic fungus to the non-flagellated, terrestrial fungi.</title>
        <authorList>
            <person name="Chang Y."/>
            <person name="Rochon D."/>
            <person name="Sekimoto S."/>
            <person name="Wang Y."/>
            <person name="Chovatia M."/>
            <person name="Sandor L."/>
            <person name="Salamov A."/>
            <person name="Grigoriev I.V."/>
            <person name="Stajich J.E."/>
            <person name="Spatafora J.W."/>
        </authorList>
    </citation>
    <scope>NUCLEOTIDE SEQUENCE [LARGE SCALE GENOMIC DNA]</scope>
    <source>
        <strain evidence="2">S191</strain>
    </source>
</reference>
<keyword evidence="3" id="KW-1185">Reference proteome</keyword>
<evidence type="ECO:0000313" key="3">
    <source>
        <dbReference type="Proteomes" id="UP000673691"/>
    </source>
</evidence>